<feature type="region of interest" description="Disordered" evidence="2">
    <location>
        <begin position="180"/>
        <end position="201"/>
    </location>
</feature>
<dbReference type="EMBL" id="LWDX02075853">
    <property type="protein sequence ID" value="OEL12781.1"/>
    <property type="molecule type" value="Genomic_DNA"/>
</dbReference>
<evidence type="ECO:0000313" key="3">
    <source>
        <dbReference type="EMBL" id="OEL12781.1"/>
    </source>
</evidence>
<feature type="coiled-coil region" evidence="1">
    <location>
        <begin position="215"/>
        <end position="242"/>
    </location>
</feature>
<keyword evidence="1" id="KW-0175">Coiled coil</keyword>
<evidence type="ECO:0000256" key="2">
    <source>
        <dbReference type="SAM" id="MobiDB-lite"/>
    </source>
</evidence>
<gene>
    <name evidence="3" type="ORF">BAE44_0026202</name>
</gene>
<dbReference type="PANTHER" id="PTHR33710:SF49">
    <property type="entry name" value="OS01G0714200 PROTEIN"/>
    <property type="match status" value="1"/>
</dbReference>
<protein>
    <recommendedName>
        <fullName evidence="5">Endonuclease/exonuclease/phosphatase domain-containing protein</fullName>
    </recommendedName>
</protein>
<comment type="caution">
    <text evidence="3">The sequence shown here is derived from an EMBL/GenBank/DDBJ whole genome shotgun (WGS) entry which is preliminary data.</text>
</comment>
<name>A0A1E5UIT7_9POAL</name>
<evidence type="ECO:0000256" key="1">
    <source>
        <dbReference type="SAM" id="Coils"/>
    </source>
</evidence>
<dbReference type="STRING" id="888268.A0A1E5UIT7"/>
<dbReference type="InterPro" id="IPR036691">
    <property type="entry name" value="Endo/exonu/phosph_ase_sf"/>
</dbReference>
<accession>A0A1E5UIT7</accession>
<dbReference type="OrthoDB" id="688652at2759"/>
<dbReference type="SUPFAM" id="SSF56219">
    <property type="entry name" value="DNase I-like"/>
    <property type="match status" value="1"/>
</dbReference>
<reference evidence="3 4" key="1">
    <citation type="submission" date="2016-09" db="EMBL/GenBank/DDBJ databases">
        <title>The draft genome of Dichanthelium oligosanthes: A C3 panicoid grass species.</title>
        <authorList>
            <person name="Studer A.J."/>
            <person name="Schnable J.C."/>
            <person name="Brutnell T.P."/>
        </authorList>
    </citation>
    <scope>NUCLEOTIDE SEQUENCE [LARGE SCALE GENOMIC DNA]</scope>
    <source>
        <strain evidence="4">cv. Kellogg 1175</strain>
        <tissue evidence="3">Leaf</tissue>
    </source>
</reference>
<keyword evidence="4" id="KW-1185">Reference proteome</keyword>
<dbReference type="Proteomes" id="UP000095767">
    <property type="component" value="Unassembled WGS sequence"/>
</dbReference>
<proteinExistence type="predicted"/>
<evidence type="ECO:0008006" key="5">
    <source>
        <dbReference type="Google" id="ProtNLM"/>
    </source>
</evidence>
<dbReference type="Gene3D" id="3.60.10.10">
    <property type="entry name" value="Endonuclease/exonuclease/phosphatase"/>
    <property type="match status" value="1"/>
</dbReference>
<evidence type="ECO:0000313" key="4">
    <source>
        <dbReference type="Proteomes" id="UP000095767"/>
    </source>
</evidence>
<sequence length="289" mass="34583">MDRFREALEHRQLHYLGFEGHIFTWRNHNHVAEEYIKERLDRVVANDQWRRRFPTFRVMNGDPRHSDHRPIIIYTDRPRDQERRTRPKKRFHFETSWLGEEKCADVVTNAWKHAMESAPCSVQEALRGVAGSLMDWSGNVLGDLEKRVKKVKMELEKCRRRGVSRDQVAMEEVLRVRSNRRGRRGNATQATPRRFPRSNGSTVCVEFPRRPRGNERSLRYRLEKLEEQVDMYRRQRAHVRWLEKGDCNTSFFHALAQREGELIGSGESKRRMGDGWRRKRRGLLFLEVY</sequence>
<dbReference type="PANTHER" id="PTHR33710">
    <property type="entry name" value="BNAC02G09200D PROTEIN"/>
    <property type="match status" value="1"/>
</dbReference>
<organism evidence="3 4">
    <name type="scientific">Dichanthelium oligosanthes</name>
    <dbReference type="NCBI Taxonomy" id="888268"/>
    <lineage>
        <taxon>Eukaryota</taxon>
        <taxon>Viridiplantae</taxon>
        <taxon>Streptophyta</taxon>
        <taxon>Embryophyta</taxon>
        <taxon>Tracheophyta</taxon>
        <taxon>Spermatophyta</taxon>
        <taxon>Magnoliopsida</taxon>
        <taxon>Liliopsida</taxon>
        <taxon>Poales</taxon>
        <taxon>Poaceae</taxon>
        <taxon>PACMAD clade</taxon>
        <taxon>Panicoideae</taxon>
        <taxon>Panicodae</taxon>
        <taxon>Paniceae</taxon>
        <taxon>Dichantheliinae</taxon>
        <taxon>Dichanthelium</taxon>
    </lineage>
</organism>
<dbReference type="AlphaFoldDB" id="A0A1E5UIT7"/>